<dbReference type="OrthoDB" id="280913at2"/>
<reference evidence="3 4" key="1">
    <citation type="submission" date="2019-02" db="EMBL/GenBank/DDBJ databases">
        <title>Deep-cultivation of Planctomycetes and their phenomic and genomic characterization uncovers novel biology.</title>
        <authorList>
            <person name="Wiegand S."/>
            <person name="Jogler M."/>
            <person name="Boedeker C."/>
            <person name="Pinto D."/>
            <person name="Vollmers J."/>
            <person name="Rivas-Marin E."/>
            <person name="Kohn T."/>
            <person name="Peeters S.H."/>
            <person name="Heuer A."/>
            <person name="Rast P."/>
            <person name="Oberbeckmann S."/>
            <person name="Bunk B."/>
            <person name="Jeske O."/>
            <person name="Meyerdierks A."/>
            <person name="Storesund J.E."/>
            <person name="Kallscheuer N."/>
            <person name="Luecker S."/>
            <person name="Lage O.M."/>
            <person name="Pohl T."/>
            <person name="Merkel B.J."/>
            <person name="Hornburger P."/>
            <person name="Mueller R.-W."/>
            <person name="Bruemmer F."/>
            <person name="Labrenz M."/>
            <person name="Spormann A.M."/>
            <person name="Op den Camp H."/>
            <person name="Overmann J."/>
            <person name="Amann R."/>
            <person name="Jetten M.S.M."/>
            <person name="Mascher T."/>
            <person name="Medema M.H."/>
            <person name="Devos D.P."/>
            <person name="Kaster A.-K."/>
            <person name="Ovreas L."/>
            <person name="Rohde M."/>
            <person name="Galperin M.Y."/>
            <person name="Jogler C."/>
        </authorList>
    </citation>
    <scope>NUCLEOTIDE SEQUENCE [LARGE SCALE GENOMIC DNA]</scope>
    <source>
        <strain evidence="3 4">ETA_A1</strain>
    </source>
</reference>
<feature type="region of interest" description="Disordered" evidence="1">
    <location>
        <begin position="43"/>
        <end position="81"/>
    </location>
</feature>
<dbReference type="RefSeq" id="WP_145236053.1">
    <property type="nucleotide sequence ID" value="NZ_CP036273.1"/>
</dbReference>
<organism evidence="3 4">
    <name type="scientific">Urbifossiella limnaea</name>
    <dbReference type="NCBI Taxonomy" id="2528023"/>
    <lineage>
        <taxon>Bacteria</taxon>
        <taxon>Pseudomonadati</taxon>
        <taxon>Planctomycetota</taxon>
        <taxon>Planctomycetia</taxon>
        <taxon>Gemmatales</taxon>
        <taxon>Gemmataceae</taxon>
        <taxon>Urbifossiella</taxon>
    </lineage>
</organism>
<keyword evidence="2" id="KW-0812">Transmembrane</keyword>
<feature type="compositionally biased region" description="Pro residues" evidence="1">
    <location>
        <begin position="43"/>
        <end position="57"/>
    </location>
</feature>
<dbReference type="Proteomes" id="UP000319576">
    <property type="component" value="Chromosome"/>
</dbReference>
<keyword evidence="4" id="KW-1185">Reference proteome</keyword>
<evidence type="ECO:0000256" key="2">
    <source>
        <dbReference type="SAM" id="Phobius"/>
    </source>
</evidence>
<evidence type="ECO:0000256" key="1">
    <source>
        <dbReference type="SAM" id="MobiDB-lite"/>
    </source>
</evidence>
<keyword evidence="2" id="KW-0472">Membrane</keyword>
<proteinExistence type="predicted"/>
<protein>
    <submittedName>
        <fullName evidence="3">Uncharacterized protein</fullName>
    </submittedName>
</protein>
<evidence type="ECO:0000313" key="4">
    <source>
        <dbReference type="Proteomes" id="UP000319576"/>
    </source>
</evidence>
<dbReference type="AlphaFoldDB" id="A0A517XQB6"/>
<keyword evidence="2" id="KW-1133">Transmembrane helix</keyword>
<gene>
    <name evidence="3" type="ORF">ETAA1_16320</name>
</gene>
<name>A0A517XQB6_9BACT</name>
<feature type="transmembrane region" description="Helical" evidence="2">
    <location>
        <begin position="153"/>
        <end position="171"/>
    </location>
</feature>
<dbReference type="KEGG" id="uli:ETAA1_16320"/>
<evidence type="ECO:0000313" key="3">
    <source>
        <dbReference type="EMBL" id="QDU19701.1"/>
    </source>
</evidence>
<dbReference type="EMBL" id="CP036273">
    <property type="protein sequence ID" value="QDU19701.1"/>
    <property type="molecule type" value="Genomic_DNA"/>
</dbReference>
<feature type="transmembrane region" description="Helical" evidence="2">
    <location>
        <begin position="88"/>
        <end position="108"/>
    </location>
</feature>
<sequence length="339" mass="36062">MAVVVRCTGCGGLARVGHEAVGLLVVCPRCHNPFLADPVPEPVSPAPAPAPPPPPSRPVRAMPVAPPQPRRRRPPVEVTDHAPPADGVPFSVIIGLALLPLTIPMLWLIGPVAVGNPSALTLATPVSLAVAAAVLCLAVAYTVDWTAATRIKGVLTLVGLAFLTGLFLYFMKRDWAEWFQTKLGETEWQLFVPDDDSYTVELPGHPTRLPPGPVGPVPALKQLTGYQLTAKKSTRTDVFLVAAGPDHDPQAGDAAWFAAVGQALKDAHPDAAVTAAQTVEGVTTPHRQWEIPGNERRVVRVLRSNGRVYLLTVQGRRVSARDEHATRFLDSFAPAGAAD</sequence>
<accession>A0A517XQB6</accession>
<feature type="transmembrane region" description="Helical" evidence="2">
    <location>
        <begin position="120"/>
        <end position="141"/>
    </location>
</feature>